<dbReference type="AlphaFoldDB" id="A0A2N7JHY1"/>
<name>A0A2N7JHY1_VIBSP</name>
<evidence type="ECO:0000256" key="1">
    <source>
        <dbReference type="SAM" id="MobiDB-lite"/>
    </source>
</evidence>
<dbReference type="GO" id="GO:0003677">
    <property type="term" value="F:DNA binding"/>
    <property type="evidence" value="ECO:0007669"/>
    <property type="project" value="InterPro"/>
</dbReference>
<dbReference type="RefSeq" id="WP_102554386.1">
    <property type="nucleotide sequence ID" value="NZ_MCZF01000316.1"/>
</dbReference>
<feature type="region of interest" description="Disordered" evidence="1">
    <location>
        <begin position="291"/>
        <end position="315"/>
    </location>
</feature>
<dbReference type="Gene3D" id="3.30.930.30">
    <property type="match status" value="1"/>
</dbReference>
<dbReference type="Proteomes" id="UP000235533">
    <property type="component" value="Unassembled WGS sequence"/>
</dbReference>
<reference evidence="3" key="1">
    <citation type="submission" date="2016-07" db="EMBL/GenBank/DDBJ databases">
        <title>Nontailed viruses are major unrecognized killers of bacteria in the ocean.</title>
        <authorList>
            <person name="Kauffman K."/>
            <person name="Hussain F."/>
            <person name="Yang J."/>
            <person name="Arevalo P."/>
            <person name="Brown J."/>
            <person name="Cutler M."/>
            <person name="Kelly L."/>
            <person name="Polz M.F."/>
        </authorList>
    </citation>
    <scope>NUCLEOTIDE SEQUENCE [LARGE SCALE GENOMIC DNA]</scope>
    <source>
        <strain evidence="3">10N.261.48.B5</strain>
    </source>
</reference>
<dbReference type="EMBL" id="MCZF01000316">
    <property type="protein sequence ID" value="PMM39246.1"/>
    <property type="molecule type" value="Genomic_DNA"/>
</dbReference>
<comment type="caution">
    <text evidence="2">The sequence shown here is derived from an EMBL/GenBank/DDBJ whole genome shotgun (WGS) entry which is preliminary data.</text>
</comment>
<dbReference type="NCBIfam" id="NF041497">
    <property type="entry name" value="MobV"/>
    <property type="match status" value="1"/>
</dbReference>
<feature type="region of interest" description="Disordered" evidence="1">
    <location>
        <begin position="20"/>
        <end position="40"/>
    </location>
</feature>
<dbReference type="Pfam" id="PF01076">
    <property type="entry name" value="Mob_Pre"/>
    <property type="match status" value="1"/>
</dbReference>
<organism evidence="2 3">
    <name type="scientific">Vibrio splendidus</name>
    <dbReference type="NCBI Taxonomy" id="29497"/>
    <lineage>
        <taxon>Bacteria</taxon>
        <taxon>Pseudomonadati</taxon>
        <taxon>Pseudomonadota</taxon>
        <taxon>Gammaproteobacteria</taxon>
        <taxon>Vibrionales</taxon>
        <taxon>Vibrionaceae</taxon>
        <taxon>Vibrio</taxon>
    </lineage>
</organism>
<sequence>MAKTTILRFEKVKHIANVRQAGAHQHRHHLETPNADPALKSKNVTLVGDSNLGKTVQDKLSELTKPPRKNAVLCMDGLLQLSPELYRDKDGNPDNDRLGVFVDNSEAWLREQFGDNLVSAVLHLDEETPHIHFTVVPLDTKPDGRKVLNARDMFDKFELSKFQRSYNANMKKDIPELEPPKHGSKAKHTTVKQFYGQIDAMSDAFEVELAEMRKELYRDAKSTILDKLQPHIEKLFVDFEEKLGNPIPHDMREELMSQYKNNAEGVLGFAFEDSKTAEALEKRMAEKAKELKDNAKMPFKPKRDKNGTLIIESGE</sequence>
<proteinExistence type="predicted"/>
<dbReference type="GO" id="GO:0006310">
    <property type="term" value="P:DNA recombination"/>
    <property type="evidence" value="ECO:0007669"/>
    <property type="project" value="InterPro"/>
</dbReference>
<dbReference type="InterPro" id="IPR001668">
    <property type="entry name" value="Mob_Pre"/>
</dbReference>
<evidence type="ECO:0008006" key="4">
    <source>
        <dbReference type="Google" id="ProtNLM"/>
    </source>
</evidence>
<gene>
    <name evidence="2" type="ORF">BCT54_02130</name>
</gene>
<evidence type="ECO:0000313" key="3">
    <source>
        <dbReference type="Proteomes" id="UP000235533"/>
    </source>
</evidence>
<protein>
    <recommendedName>
        <fullName evidence="4">Plasmid recombination enzyme</fullName>
    </recommendedName>
</protein>
<evidence type="ECO:0000313" key="2">
    <source>
        <dbReference type="EMBL" id="PMM39246.1"/>
    </source>
</evidence>
<dbReference type="CDD" id="cd17242">
    <property type="entry name" value="MobM_relaxase"/>
    <property type="match status" value="1"/>
</dbReference>
<accession>A0A2N7JHY1</accession>